<dbReference type="PROSITE" id="PS50112">
    <property type="entry name" value="PAS"/>
    <property type="match status" value="1"/>
</dbReference>
<accession>M1PPZ0</accession>
<evidence type="ECO:0000259" key="2">
    <source>
        <dbReference type="PROSITE" id="PS50112"/>
    </source>
</evidence>
<dbReference type="CDD" id="cd00130">
    <property type="entry name" value="PAS"/>
    <property type="match status" value="1"/>
</dbReference>
<feature type="coiled-coil region" evidence="1">
    <location>
        <begin position="136"/>
        <end position="177"/>
    </location>
</feature>
<reference evidence="5" key="1">
    <citation type="journal article" date="2013" name="Syst. Appl. Microbiol.">
        <title>New insights into the archaeal diversity of a hypersaline microbial mat obtained by a metagenomic approach.</title>
        <authorList>
            <person name="Lopez-Lopez A."/>
            <person name="Richter M."/>
            <person name="Pena A."/>
            <person name="Tamames J."/>
            <person name="Rossello-Mora R."/>
        </authorList>
    </citation>
    <scope>NUCLEOTIDE SEQUENCE</scope>
</reference>
<evidence type="ECO:0000259" key="4">
    <source>
        <dbReference type="PROSITE" id="PS50887"/>
    </source>
</evidence>
<dbReference type="InterPro" id="IPR000160">
    <property type="entry name" value="GGDEF_dom"/>
</dbReference>
<dbReference type="PANTHER" id="PTHR44757:SF2">
    <property type="entry name" value="BIOFILM ARCHITECTURE MAINTENANCE PROTEIN MBAA"/>
    <property type="match status" value="1"/>
</dbReference>
<dbReference type="PANTHER" id="PTHR44757">
    <property type="entry name" value="DIGUANYLATE CYCLASE DGCP"/>
    <property type="match status" value="1"/>
</dbReference>
<dbReference type="InterPro" id="IPR029787">
    <property type="entry name" value="Nucleotide_cyclase"/>
</dbReference>
<dbReference type="InterPro" id="IPR052155">
    <property type="entry name" value="Biofilm_reg_signaling"/>
</dbReference>
<evidence type="ECO:0000256" key="1">
    <source>
        <dbReference type="SAM" id="Coils"/>
    </source>
</evidence>
<gene>
    <name evidence="5" type="ORF">FLSS-20_0001</name>
</gene>
<feature type="domain" description="PAC" evidence="3">
    <location>
        <begin position="251"/>
        <end position="303"/>
    </location>
</feature>
<proteinExistence type="predicted"/>
<evidence type="ECO:0000259" key="3">
    <source>
        <dbReference type="PROSITE" id="PS50113"/>
    </source>
</evidence>
<dbReference type="Pfam" id="PF13426">
    <property type="entry name" value="PAS_9"/>
    <property type="match status" value="1"/>
</dbReference>
<dbReference type="NCBIfam" id="TIGR00254">
    <property type="entry name" value="GGDEF"/>
    <property type="match status" value="1"/>
</dbReference>
<evidence type="ECO:0000313" key="5">
    <source>
        <dbReference type="EMBL" id="AGF93200.1"/>
    </source>
</evidence>
<dbReference type="Pfam" id="PF00990">
    <property type="entry name" value="GGDEF"/>
    <property type="match status" value="1"/>
</dbReference>
<dbReference type="Gene3D" id="3.30.450.20">
    <property type="entry name" value="PAS domain"/>
    <property type="match status" value="1"/>
</dbReference>
<dbReference type="InterPro" id="IPR000014">
    <property type="entry name" value="PAS"/>
</dbReference>
<dbReference type="PROSITE" id="PS50887">
    <property type="entry name" value="GGDEF"/>
    <property type="match status" value="1"/>
</dbReference>
<dbReference type="SMART" id="SM00091">
    <property type="entry name" value="PAS"/>
    <property type="match status" value="1"/>
</dbReference>
<dbReference type="Gene3D" id="3.30.70.270">
    <property type="match status" value="1"/>
</dbReference>
<dbReference type="CDD" id="cd01949">
    <property type="entry name" value="GGDEF"/>
    <property type="match status" value="1"/>
</dbReference>
<dbReference type="NCBIfam" id="TIGR00229">
    <property type="entry name" value="sensory_box"/>
    <property type="match status" value="1"/>
</dbReference>
<sequence>MKLDLDRRKIDGFVIICNLEGEIKKVIYNSLEIETMEKGKLLPSIVENNNFNKAIEFIKELKEKGALFSWEINFEIEGEIKPLNFSGINDNGELLIMAGNSFSSILDHYEKITEMNNEHINRFRKLLKNKFNDFPLSKKNEENEETYEELTKLNNELSNLQRKLMKQNKKLENERHKFRVTLESIADGVITLNPQGEIDYLNPVAEKILAKKEKNIINENFFEIVNLLDPITNNSLEKNLKDEIRAGEFTEEGEVILKRSEDESMPVAFKSSPLKDDKGNVFGSVIVLRDIRKQKEEEEELKKQASKDKLTEVFNRRMGLIYLNKEIEYAKNNKSNLSVCFLDVNNLKEINDNLGHSAGDEVLKNVAKIMKSNIRENDAVARFGGDEFLLIFPGINKITAEKIWQRIKSEFNKINQSDEYKFEISVSHGIVECGHSCNLSADDLINKADKKIV</sequence>
<keyword evidence="1" id="KW-0175">Coiled coil</keyword>
<dbReference type="InterPro" id="IPR000700">
    <property type="entry name" value="PAS-assoc_C"/>
</dbReference>
<dbReference type="AlphaFoldDB" id="M1PPZ0"/>
<dbReference type="InterPro" id="IPR043128">
    <property type="entry name" value="Rev_trsase/Diguanyl_cyclase"/>
</dbReference>
<dbReference type="SUPFAM" id="SSF55073">
    <property type="entry name" value="Nucleotide cyclase"/>
    <property type="match status" value="1"/>
</dbReference>
<dbReference type="SUPFAM" id="SSF55785">
    <property type="entry name" value="PYP-like sensor domain (PAS domain)"/>
    <property type="match status" value="1"/>
</dbReference>
<feature type="domain" description="PAS" evidence="2">
    <location>
        <begin position="174"/>
        <end position="247"/>
    </location>
</feature>
<organism evidence="5">
    <name type="scientific">uncultured organism</name>
    <dbReference type="NCBI Taxonomy" id="155900"/>
    <lineage>
        <taxon>unclassified sequences</taxon>
        <taxon>environmental samples</taxon>
    </lineage>
</organism>
<name>M1PPZ0_9ZZZZ</name>
<dbReference type="SMART" id="SM00267">
    <property type="entry name" value="GGDEF"/>
    <property type="match status" value="1"/>
</dbReference>
<feature type="domain" description="GGDEF" evidence="4">
    <location>
        <begin position="335"/>
        <end position="453"/>
    </location>
</feature>
<dbReference type="EMBL" id="JX684085">
    <property type="protein sequence ID" value="AGF93200.1"/>
    <property type="molecule type" value="Genomic_DNA"/>
</dbReference>
<dbReference type="PROSITE" id="PS50113">
    <property type="entry name" value="PAC"/>
    <property type="match status" value="1"/>
</dbReference>
<protein>
    <submittedName>
        <fullName evidence="5">Diguanylate cyclase/phosphodiesterase with PAS/PAC sensor(S)</fullName>
    </submittedName>
</protein>
<dbReference type="InterPro" id="IPR035965">
    <property type="entry name" value="PAS-like_dom_sf"/>
</dbReference>